<gene>
    <name evidence="1" type="ORF">O9K51_05770</name>
</gene>
<proteinExistence type="predicted"/>
<dbReference type="Proteomes" id="UP001163105">
    <property type="component" value="Unassembled WGS sequence"/>
</dbReference>
<organism evidence="1 2">
    <name type="scientific">Purpureocillium lavendulum</name>
    <dbReference type="NCBI Taxonomy" id="1247861"/>
    <lineage>
        <taxon>Eukaryota</taxon>
        <taxon>Fungi</taxon>
        <taxon>Dikarya</taxon>
        <taxon>Ascomycota</taxon>
        <taxon>Pezizomycotina</taxon>
        <taxon>Sordariomycetes</taxon>
        <taxon>Hypocreomycetidae</taxon>
        <taxon>Hypocreales</taxon>
        <taxon>Ophiocordycipitaceae</taxon>
        <taxon>Purpureocillium</taxon>
    </lineage>
</organism>
<keyword evidence="2" id="KW-1185">Reference proteome</keyword>
<sequence length="133" mass="14617">MAAVTEEWHTPKGPYKLVTVNNAPERAEVVIGRVARDLADRYTIEYVGNCLGKDEVEATVAALKPDLLWADVPVMDQFCASMWTLEESDEMRATARRVVPHVVTHAIPFGLQVNNGPDAVVAHLKEAIPKLLG</sequence>
<evidence type="ECO:0000313" key="2">
    <source>
        <dbReference type="Proteomes" id="UP001163105"/>
    </source>
</evidence>
<reference evidence="1" key="1">
    <citation type="submission" date="2023-01" db="EMBL/GenBank/DDBJ databases">
        <title>The growth and conidiation of Purpureocillium lavendulum are regulated by nitrogen source and histone H3K14 acetylation.</title>
        <authorList>
            <person name="Tang P."/>
            <person name="Han J."/>
            <person name="Zhang C."/>
            <person name="Tang P."/>
            <person name="Qi F."/>
            <person name="Zhang K."/>
            <person name="Liang L."/>
        </authorList>
    </citation>
    <scope>NUCLEOTIDE SEQUENCE</scope>
    <source>
        <strain evidence="1">YMF1.00683</strain>
    </source>
</reference>
<dbReference type="EMBL" id="JAQHRD010000004">
    <property type="protein sequence ID" value="KAJ6442217.1"/>
    <property type="molecule type" value="Genomic_DNA"/>
</dbReference>
<accession>A0AB34FV21</accession>
<protein>
    <submittedName>
        <fullName evidence="1">Dynamin family protein</fullName>
    </submittedName>
</protein>
<dbReference type="AlphaFoldDB" id="A0AB34FV21"/>
<comment type="caution">
    <text evidence="1">The sequence shown here is derived from an EMBL/GenBank/DDBJ whole genome shotgun (WGS) entry which is preliminary data.</text>
</comment>
<name>A0AB34FV21_9HYPO</name>
<evidence type="ECO:0000313" key="1">
    <source>
        <dbReference type="EMBL" id="KAJ6442217.1"/>
    </source>
</evidence>